<comment type="caution">
    <text evidence="1">The sequence shown here is derived from an EMBL/GenBank/DDBJ whole genome shotgun (WGS) entry which is preliminary data.</text>
</comment>
<evidence type="ECO:0000313" key="2">
    <source>
        <dbReference type="Proteomes" id="UP000037393"/>
    </source>
</evidence>
<gene>
    <name evidence="1" type="ORF">GM31_22590</name>
</gene>
<dbReference type="RefSeq" id="WP_080994384.1">
    <property type="nucleotide sequence ID" value="NZ_JNGI01000079.1"/>
</dbReference>
<dbReference type="InterPro" id="IPR044855">
    <property type="entry name" value="CoA-Trfase_III_dom3_sf"/>
</dbReference>
<keyword evidence="2" id="KW-1185">Reference proteome</keyword>
<dbReference type="OrthoDB" id="9058532at2"/>
<dbReference type="InterPro" id="IPR050509">
    <property type="entry name" value="CoA-transferase_III"/>
</dbReference>
<dbReference type="SUPFAM" id="SSF89796">
    <property type="entry name" value="CoA-transferase family III (CaiB/BaiF)"/>
    <property type="match status" value="2"/>
</dbReference>
<organism evidence="1 2">
    <name type="scientific">Trabulsiella odontotermitis</name>
    <dbReference type="NCBI Taxonomy" id="379893"/>
    <lineage>
        <taxon>Bacteria</taxon>
        <taxon>Pseudomonadati</taxon>
        <taxon>Pseudomonadota</taxon>
        <taxon>Gammaproteobacteria</taxon>
        <taxon>Enterobacterales</taxon>
        <taxon>Enterobacteriaceae</taxon>
        <taxon>Trabulsiella</taxon>
    </lineage>
</organism>
<evidence type="ECO:0000313" key="1">
    <source>
        <dbReference type="EMBL" id="KNC92593.1"/>
    </source>
</evidence>
<dbReference type="PATRIC" id="fig|379893.4.peg.4580"/>
<name>A0A0L0GVX9_9ENTR</name>
<accession>A0A0L0GVX9</accession>
<dbReference type="AlphaFoldDB" id="A0A0L0GVX9"/>
<dbReference type="Gene3D" id="3.40.50.10540">
    <property type="entry name" value="Crotonobetainyl-coa:carnitine coa-transferase, domain 1"/>
    <property type="match status" value="2"/>
</dbReference>
<dbReference type="InterPro" id="IPR003673">
    <property type="entry name" value="CoA-Trfase_fam_III"/>
</dbReference>
<dbReference type="Gene3D" id="3.30.1540.10">
    <property type="entry name" value="formyl-coa transferase, domain 3"/>
    <property type="match status" value="1"/>
</dbReference>
<sequence>MNIHSDLEKSILLNLQKRRKHDDIDLHAETEAVLNDIGASLSENEGNLTFYGKDPVIPSVLLFGSFSAIALAAKASQIASIWKMKTGESQDIHIDVRKALRRFATFYEGTLETVNGIPGNMNSETDSAVQSGFYQCKDKKWVFITCTYPRLRNTALTLLQCASDKKSVTKAISHWNGNDLEDAAGKAGIPLYVVRSPDEFLRLDVFQQVFNKEPLIKIEKVAESDPVPFIKGGEVLSGVKALGLGHVIAGAAIGRALALHGADVLNIWLKDDYEHSLFHYTSNVGLRSARMDLKNRPEERARFDKLLSEADVFFSNKRSGFLERYNLTPDELARKHPGLITATVYFNGEMGPWSERVGFDVSLGAYAGPYWLDSLGGTYKKVNEPHVTPDIGIICDYVSAWLTSVGVLEALKRRAVSGGSYKVSVSLGRTVCWLLSLGIFDQQYACDTADSDDEHAYVEPDPILADTPMGYYKGVAEQVDMSKTPGKYKYLLNPLFSSLPEWDN</sequence>
<dbReference type="PANTHER" id="PTHR48228">
    <property type="entry name" value="SUCCINYL-COA--D-CITRAMALATE COA-TRANSFERASE"/>
    <property type="match status" value="1"/>
</dbReference>
<reference evidence="1 2" key="1">
    <citation type="journal article" date="2015" name="Appl. Environ. Microbiol.">
        <title>The Enterobacterium Trabulsiella odontotermitis Presents Novel Adaptations Related to Its Association with Fungus-Growing Termites.</title>
        <authorList>
            <person name="Sapountzis P."/>
            <person name="Gruntjes T."/>
            <person name="Otani S."/>
            <person name="Estevez J."/>
            <person name="da Costa R.R."/>
            <person name="Plunkett G.3rd."/>
            <person name="Perna N.T."/>
            <person name="Poulsen M."/>
        </authorList>
    </citation>
    <scope>NUCLEOTIDE SEQUENCE [LARGE SCALE GENOMIC DNA]</scope>
    <source>
        <strain evidence="1 2">12</strain>
    </source>
</reference>
<protein>
    <submittedName>
        <fullName evidence="1">Carnitine dehydratase</fullName>
    </submittedName>
</protein>
<proteinExistence type="predicted"/>
<dbReference type="PANTHER" id="PTHR48228:SF4">
    <property type="entry name" value="BLR3030 PROTEIN"/>
    <property type="match status" value="1"/>
</dbReference>
<dbReference type="InterPro" id="IPR023606">
    <property type="entry name" value="CoA-Trfase_III_dom_1_sf"/>
</dbReference>
<dbReference type="GO" id="GO:0003824">
    <property type="term" value="F:catalytic activity"/>
    <property type="evidence" value="ECO:0007669"/>
    <property type="project" value="InterPro"/>
</dbReference>
<dbReference type="Proteomes" id="UP000037393">
    <property type="component" value="Unassembled WGS sequence"/>
</dbReference>
<dbReference type="EMBL" id="JNGI01000079">
    <property type="protein sequence ID" value="KNC92593.1"/>
    <property type="molecule type" value="Genomic_DNA"/>
</dbReference>
<dbReference type="Pfam" id="PF02515">
    <property type="entry name" value="CoA_transf_3"/>
    <property type="match status" value="1"/>
</dbReference>